<dbReference type="OrthoDB" id="3287229at2"/>
<dbReference type="InterPro" id="IPR037883">
    <property type="entry name" value="Knr4/Smi1-like_sf"/>
</dbReference>
<dbReference type="Pfam" id="PF09346">
    <property type="entry name" value="SMI1_KNR4"/>
    <property type="match status" value="1"/>
</dbReference>
<reference evidence="2 3" key="1">
    <citation type="submission" date="2019-09" db="EMBL/GenBank/DDBJ databases">
        <title>Goodfellowia gen. nov., a new genus of the Pseudonocardineae related to Actinoalloteichus, containing Goodfellowia coeruleoviolacea gen. nov., comb. nov. gen. nov., comb. nov.</title>
        <authorList>
            <person name="Labeda D."/>
        </authorList>
    </citation>
    <scope>NUCLEOTIDE SEQUENCE [LARGE SCALE GENOMIC DNA]</scope>
    <source>
        <strain evidence="2 3">AN110305</strain>
    </source>
</reference>
<evidence type="ECO:0000259" key="1">
    <source>
        <dbReference type="Pfam" id="PF09346"/>
    </source>
</evidence>
<dbReference type="Proteomes" id="UP000323454">
    <property type="component" value="Unassembled WGS sequence"/>
</dbReference>
<dbReference type="AlphaFoldDB" id="A0A5B2WKE9"/>
<evidence type="ECO:0000313" key="3">
    <source>
        <dbReference type="Proteomes" id="UP000323454"/>
    </source>
</evidence>
<organism evidence="2 3">
    <name type="scientific">Solihabitans fulvus</name>
    <dbReference type="NCBI Taxonomy" id="1892852"/>
    <lineage>
        <taxon>Bacteria</taxon>
        <taxon>Bacillati</taxon>
        <taxon>Actinomycetota</taxon>
        <taxon>Actinomycetes</taxon>
        <taxon>Pseudonocardiales</taxon>
        <taxon>Pseudonocardiaceae</taxon>
        <taxon>Solihabitans</taxon>
    </lineage>
</organism>
<gene>
    <name evidence="2" type="ORF">F0L68_37675</name>
</gene>
<keyword evidence="3" id="KW-1185">Reference proteome</keyword>
<proteinExistence type="predicted"/>
<accession>A0A5B2WKE9</accession>
<dbReference type="EMBL" id="VUOB01000085">
    <property type="protein sequence ID" value="KAA2251162.1"/>
    <property type="molecule type" value="Genomic_DNA"/>
</dbReference>
<protein>
    <submittedName>
        <fullName evidence="2">SMI1/KNR4 family protein</fullName>
    </submittedName>
</protein>
<dbReference type="SUPFAM" id="SSF160631">
    <property type="entry name" value="SMI1/KNR4-like"/>
    <property type="match status" value="1"/>
</dbReference>
<name>A0A5B2WKE9_9PSEU</name>
<dbReference type="InterPro" id="IPR018958">
    <property type="entry name" value="Knr4/Smi1-like_dom"/>
</dbReference>
<sequence length="199" mass="22265">MLDHGGVGVTKHWNRIVRWLAEHAPATGSVLRSRPDRVGLRELTEQTGLDLPADLREWWNLCDGTDRLAFAEILPPFYTPYGPAAALRSWQVKRRMWAETWIESDAGPSAGSPAYGFHPAWLPIAFDGCGDALVVDLRPGPAHGCVLEWDRMLCKVLTFEWPSVPAMLDDVATALETHSRVRHCDPTITIEGRLDWRCG</sequence>
<reference evidence="2 3" key="2">
    <citation type="submission" date="2019-09" db="EMBL/GenBank/DDBJ databases">
        <authorList>
            <person name="Jin C."/>
        </authorList>
    </citation>
    <scope>NUCLEOTIDE SEQUENCE [LARGE SCALE GENOMIC DNA]</scope>
    <source>
        <strain evidence="2 3">AN110305</strain>
    </source>
</reference>
<evidence type="ECO:0000313" key="2">
    <source>
        <dbReference type="EMBL" id="KAA2251162.1"/>
    </source>
</evidence>
<feature type="domain" description="Knr4/Smi1-like" evidence="1">
    <location>
        <begin position="40"/>
        <end position="169"/>
    </location>
</feature>
<comment type="caution">
    <text evidence="2">The sequence shown here is derived from an EMBL/GenBank/DDBJ whole genome shotgun (WGS) entry which is preliminary data.</text>
</comment>